<proteinExistence type="predicted"/>
<evidence type="ECO:0000313" key="5">
    <source>
        <dbReference type="EMBL" id="OIR06449.1"/>
    </source>
</evidence>
<dbReference type="InterPro" id="IPR036388">
    <property type="entry name" value="WH-like_DNA-bd_sf"/>
</dbReference>
<evidence type="ECO:0000256" key="2">
    <source>
        <dbReference type="ARBA" id="ARBA00023125"/>
    </source>
</evidence>
<evidence type="ECO:0000256" key="1">
    <source>
        <dbReference type="ARBA" id="ARBA00023015"/>
    </source>
</evidence>
<dbReference type="SUPFAM" id="SSF46785">
    <property type="entry name" value="Winged helix' DNA-binding domain"/>
    <property type="match status" value="1"/>
</dbReference>
<dbReference type="CDD" id="cd00090">
    <property type="entry name" value="HTH_ARSR"/>
    <property type="match status" value="1"/>
</dbReference>
<feature type="domain" description="HTH arsR-type" evidence="4">
    <location>
        <begin position="18"/>
        <end position="115"/>
    </location>
</feature>
<dbReference type="PANTHER" id="PTHR43132:SF9">
    <property type="entry name" value="ARSR FAMILY TRANSCRIPTIONAL REGULATORY PROTEIN"/>
    <property type="match status" value="1"/>
</dbReference>
<dbReference type="EMBL" id="MLJW01000043">
    <property type="protein sequence ID" value="OIR06449.1"/>
    <property type="molecule type" value="Genomic_DNA"/>
</dbReference>
<accession>A0A1J5SD84</accession>
<dbReference type="NCBIfam" id="NF033788">
    <property type="entry name" value="HTH_metalloreg"/>
    <property type="match status" value="1"/>
</dbReference>
<dbReference type="Gene3D" id="1.10.10.10">
    <property type="entry name" value="Winged helix-like DNA-binding domain superfamily/Winged helix DNA-binding domain"/>
    <property type="match status" value="1"/>
</dbReference>
<dbReference type="InterPro" id="IPR001845">
    <property type="entry name" value="HTH_ArsR_DNA-bd_dom"/>
</dbReference>
<dbReference type="PROSITE" id="PS50987">
    <property type="entry name" value="HTH_ARSR_2"/>
    <property type="match status" value="1"/>
</dbReference>
<dbReference type="PRINTS" id="PR00778">
    <property type="entry name" value="HTHARSR"/>
</dbReference>
<keyword evidence="3" id="KW-0804">Transcription</keyword>
<dbReference type="InterPro" id="IPR036390">
    <property type="entry name" value="WH_DNA-bd_sf"/>
</dbReference>
<evidence type="ECO:0000256" key="3">
    <source>
        <dbReference type="ARBA" id="ARBA00023163"/>
    </source>
</evidence>
<comment type="caution">
    <text evidence="5">The sequence shown here is derived from an EMBL/GenBank/DDBJ whole genome shotgun (WGS) entry which is preliminary data.</text>
</comment>
<dbReference type="Pfam" id="PF01022">
    <property type="entry name" value="HTH_5"/>
    <property type="match status" value="1"/>
</dbReference>
<dbReference type="AlphaFoldDB" id="A0A1J5SD84"/>
<keyword evidence="2" id="KW-0238">DNA-binding</keyword>
<dbReference type="InterPro" id="IPR051011">
    <property type="entry name" value="Metal_resp_trans_reg"/>
</dbReference>
<protein>
    <submittedName>
        <fullName evidence="5">HTH-type transcriptional repressor CzrA</fullName>
    </submittedName>
</protein>
<sequence>MSAPNPISCPSASKIRSLPDEGLELIARRFAVLAEPMRLRLLHSLFEGEKNVSQLVELTGGTQANISRHLQTLTSSGILSRRKEGLLVFYAIADPSIYHLCDLVCGSLEQQLTKQADVFARR</sequence>
<dbReference type="GO" id="GO:0003700">
    <property type="term" value="F:DNA-binding transcription factor activity"/>
    <property type="evidence" value="ECO:0007669"/>
    <property type="project" value="InterPro"/>
</dbReference>
<name>A0A1J5SD84_9ZZZZ</name>
<dbReference type="InterPro" id="IPR011991">
    <property type="entry name" value="ArsR-like_HTH"/>
</dbReference>
<dbReference type="PANTHER" id="PTHR43132">
    <property type="entry name" value="ARSENICAL RESISTANCE OPERON REPRESSOR ARSR-RELATED"/>
    <property type="match status" value="1"/>
</dbReference>
<dbReference type="SMART" id="SM00418">
    <property type="entry name" value="HTH_ARSR"/>
    <property type="match status" value="1"/>
</dbReference>
<reference evidence="5" key="1">
    <citation type="submission" date="2016-10" db="EMBL/GenBank/DDBJ databases">
        <title>Sequence of Gallionella enrichment culture.</title>
        <authorList>
            <person name="Poehlein A."/>
            <person name="Muehling M."/>
            <person name="Daniel R."/>
        </authorList>
    </citation>
    <scope>NUCLEOTIDE SEQUENCE</scope>
</reference>
<organism evidence="5">
    <name type="scientific">mine drainage metagenome</name>
    <dbReference type="NCBI Taxonomy" id="410659"/>
    <lineage>
        <taxon>unclassified sequences</taxon>
        <taxon>metagenomes</taxon>
        <taxon>ecological metagenomes</taxon>
    </lineage>
</organism>
<keyword evidence="1" id="KW-0805">Transcription regulation</keyword>
<gene>
    <name evidence="5" type="primary">czrA_3</name>
    <name evidence="5" type="ORF">GALL_113660</name>
</gene>
<dbReference type="GO" id="GO:0003677">
    <property type="term" value="F:DNA binding"/>
    <property type="evidence" value="ECO:0007669"/>
    <property type="project" value="UniProtKB-KW"/>
</dbReference>
<evidence type="ECO:0000259" key="4">
    <source>
        <dbReference type="PROSITE" id="PS50987"/>
    </source>
</evidence>